<dbReference type="AlphaFoldDB" id="A0A3A1URI6"/>
<dbReference type="RefSeq" id="WP_119602365.1">
    <property type="nucleotide sequence ID" value="NZ_QXQA01000018.1"/>
</dbReference>
<evidence type="ECO:0000256" key="5">
    <source>
        <dbReference type="ARBA" id="ARBA00022741"/>
    </source>
</evidence>
<comment type="catalytic activity">
    <reaction evidence="1">
        <text>ATP + protein L-histidine = ADP + protein N-phospho-L-histidine.</text>
        <dbReference type="EC" id="2.7.13.3"/>
    </reaction>
</comment>
<dbReference type="Gene3D" id="1.20.5.1930">
    <property type="match status" value="1"/>
</dbReference>
<evidence type="ECO:0000256" key="3">
    <source>
        <dbReference type="ARBA" id="ARBA00022553"/>
    </source>
</evidence>
<feature type="transmembrane region" description="Helical" evidence="10">
    <location>
        <begin position="285"/>
        <end position="303"/>
    </location>
</feature>
<evidence type="ECO:0000256" key="6">
    <source>
        <dbReference type="ARBA" id="ARBA00022777"/>
    </source>
</evidence>
<dbReference type="InterPro" id="IPR011712">
    <property type="entry name" value="Sig_transdc_His_kin_sub3_dim/P"/>
</dbReference>
<gene>
    <name evidence="12" type="ORF">D3P08_22450</name>
</gene>
<dbReference type="GO" id="GO:0046983">
    <property type="term" value="F:protein dimerization activity"/>
    <property type="evidence" value="ECO:0007669"/>
    <property type="project" value="InterPro"/>
</dbReference>
<keyword evidence="7" id="KW-0067">ATP-binding</keyword>
<feature type="transmembrane region" description="Helical" evidence="10">
    <location>
        <begin position="389"/>
        <end position="408"/>
    </location>
</feature>
<dbReference type="EMBL" id="QXQA01000018">
    <property type="protein sequence ID" value="RIX49323.1"/>
    <property type="molecule type" value="Genomic_DNA"/>
</dbReference>
<dbReference type="PROSITE" id="PS51257">
    <property type="entry name" value="PROKAR_LIPOPROTEIN"/>
    <property type="match status" value="1"/>
</dbReference>
<reference evidence="12 13" key="1">
    <citation type="submission" date="2018-09" db="EMBL/GenBank/DDBJ databases">
        <title>Paenibacillus aracenensis nov. sp. isolated from a cave in southern Spain.</title>
        <authorList>
            <person name="Jurado V."/>
            <person name="Gutierrez-Patricio S."/>
            <person name="Gonzalez-Pimentel J.L."/>
            <person name="Miller A.Z."/>
            <person name="Laiz L."/>
            <person name="Saiz-Jimenez C."/>
        </authorList>
    </citation>
    <scope>NUCLEOTIDE SEQUENCE [LARGE SCALE GENOMIC DNA]</scope>
    <source>
        <strain evidence="12 13">DSM 22867</strain>
    </source>
</reference>
<feature type="transmembrane region" description="Helical" evidence="10">
    <location>
        <begin position="221"/>
        <end position="240"/>
    </location>
</feature>
<evidence type="ECO:0000256" key="4">
    <source>
        <dbReference type="ARBA" id="ARBA00022679"/>
    </source>
</evidence>
<keyword evidence="8" id="KW-0902">Two-component regulatory system</keyword>
<dbReference type="GO" id="GO:0000155">
    <property type="term" value="F:phosphorelay sensor kinase activity"/>
    <property type="evidence" value="ECO:0007669"/>
    <property type="project" value="InterPro"/>
</dbReference>
<dbReference type="InterPro" id="IPR036890">
    <property type="entry name" value="HATPase_C_sf"/>
</dbReference>
<evidence type="ECO:0000313" key="13">
    <source>
        <dbReference type="Proteomes" id="UP000266482"/>
    </source>
</evidence>
<dbReference type="EC" id="2.7.13.3" evidence="2"/>
<dbReference type="GO" id="GO:0016020">
    <property type="term" value="C:membrane"/>
    <property type="evidence" value="ECO:0007669"/>
    <property type="project" value="InterPro"/>
</dbReference>
<keyword evidence="4" id="KW-0808">Transferase</keyword>
<dbReference type="Pfam" id="PF07730">
    <property type="entry name" value="HisKA_3"/>
    <property type="match status" value="1"/>
</dbReference>
<proteinExistence type="predicted"/>
<evidence type="ECO:0000256" key="1">
    <source>
        <dbReference type="ARBA" id="ARBA00000085"/>
    </source>
</evidence>
<evidence type="ECO:0000313" key="12">
    <source>
        <dbReference type="EMBL" id="RIX49323.1"/>
    </source>
</evidence>
<evidence type="ECO:0000256" key="7">
    <source>
        <dbReference type="ARBA" id="ARBA00022840"/>
    </source>
</evidence>
<name>A0A3A1URI6_9BACL</name>
<dbReference type="PANTHER" id="PTHR24421">
    <property type="entry name" value="NITRATE/NITRITE SENSOR PROTEIN NARX-RELATED"/>
    <property type="match status" value="1"/>
</dbReference>
<evidence type="ECO:0000256" key="10">
    <source>
        <dbReference type="SAM" id="Phobius"/>
    </source>
</evidence>
<sequence length="659" mass="74476">MERKKRGITLIFKYALFVTIGVAACVMLTSLINGGLEKANLPIGQGVASEMPGVEIHVGALPVEAGIVRTEDASWLQPYEAAQLARTRAFEGEYWIRLPSSELPSRDPQLWIRGVDRYEVFLNGTSAFRFNIDSYNPRLSTQNQLRLLPLHDFRGSDVLIRIKQSSPGLDLLESSVVALPAEEVFSHIFRQNAVRALLGVLFLFLGAVSLLVFAANRKQLVYLYFALINISNGFGCVINAEFLNYYADTSALAYYSPLLLPFAMVAYLAFLEQIYGPGFRSLTTWLRRLTTVCLPCCAVLAWMNQDVYAWMTGELFQGLLIAVLIAASLSIVRVHRFQVDGKTEWVMLGNGIMILLWVQFWLLRLFPSIEKWMLAKLPLYAIYWQPEMMYVAGFIFVLCSGLALFGYLRDMQDQVHHYARQLKEQNRKLQELDELKDKETYRQLQASMMETYEALGEVAIWEERNRIAHEIHDILGHKLTGAAMQLEAAKRLLRIDPDTAQSKLEAALESVRKGLEDVRAAVRMMKERPSKDDLVILLNELINETEQMAGVIIERYIHPLPVLDAFVKKTVYHALQEGLTNGIKHGGSSLFFFTLRVEGDMLHFVLCNDGAPYTAVPYGFGLSAMKERIKHLGGSIELTSLDNRYGSVLKIDIPLKESA</sequence>
<dbReference type="InterPro" id="IPR050482">
    <property type="entry name" value="Sensor_HK_TwoCompSys"/>
</dbReference>
<feature type="domain" description="Signal transduction histidine kinase subgroup 3 dimerisation and phosphoacceptor" evidence="11">
    <location>
        <begin position="463"/>
        <end position="527"/>
    </location>
</feature>
<evidence type="ECO:0000256" key="8">
    <source>
        <dbReference type="ARBA" id="ARBA00023012"/>
    </source>
</evidence>
<organism evidence="12 13">
    <name type="scientific">Paenibacillus nanensis</name>
    <dbReference type="NCBI Taxonomy" id="393251"/>
    <lineage>
        <taxon>Bacteria</taxon>
        <taxon>Bacillati</taxon>
        <taxon>Bacillota</taxon>
        <taxon>Bacilli</taxon>
        <taxon>Bacillales</taxon>
        <taxon>Paenibacillaceae</taxon>
        <taxon>Paenibacillus</taxon>
    </lineage>
</organism>
<evidence type="ECO:0000259" key="11">
    <source>
        <dbReference type="Pfam" id="PF07730"/>
    </source>
</evidence>
<keyword evidence="6 12" id="KW-0418">Kinase</keyword>
<feature type="transmembrane region" description="Helical" evidence="10">
    <location>
        <begin position="315"/>
        <end position="334"/>
    </location>
</feature>
<dbReference type="Gene3D" id="3.30.565.10">
    <property type="entry name" value="Histidine kinase-like ATPase, C-terminal domain"/>
    <property type="match status" value="1"/>
</dbReference>
<dbReference type="PANTHER" id="PTHR24421:SF10">
    <property type="entry name" value="NITRATE_NITRITE SENSOR PROTEIN NARQ"/>
    <property type="match status" value="1"/>
</dbReference>
<feature type="coiled-coil region" evidence="9">
    <location>
        <begin position="408"/>
        <end position="442"/>
    </location>
</feature>
<evidence type="ECO:0000256" key="9">
    <source>
        <dbReference type="SAM" id="Coils"/>
    </source>
</evidence>
<keyword evidence="3" id="KW-0597">Phosphoprotein</keyword>
<feature type="transmembrane region" description="Helical" evidence="10">
    <location>
        <begin position="346"/>
        <end position="369"/>
    </location>
</feature>
<keyword evidence="13" id="KW-1185">Reference proteome</keyword>
<dbReference type="GO" id="GO:0005524">
    <property type="term" value="F:ATP binding"/>
    <property type="evidence" value="ECO:0007669"/>
    <property type="project" value="UniProtKB-KW"/>
</dbReference>
<keyword evidence="10" id="KW-0472">Membrane</keyword>
<feature type="transmembrane region" description="Helical" evidence="10">
    <location>
        <begin position="252"/>
        <end position="273"/>
    </location>
</feature>
<accession>A0A3A1URI6</accession>
<evidence type="ECO:0000256" key="2">
    <source>
        <dbReference type="ARBA" id="ARBA00012438"/>
    </source>
</evidence>
<keyword evidence="9" id="KW-0175">Coiled coil</keyword>
<comment type="caution">
    <text evidence="12">The sequence shown here is derived from an EMBL/GenBank/DDBJ whole genome shotgun (WGS) entry which is preliminary data.</text>
</comment>
<protein>
    <recommendedName>
        <fullName evidence="2">histidine kinase</fullName>
        <ecNumber evidence="2">2.7.13.3</ecNumber>
    </recommendedName>
</protein>
<keyword evidence="5" id="KW-0547">Nucleotide-binding</keyword>
<keyword evidence="10" id="KW-1133">Transmembrane helix</keyword>
<keyword evidence="10" id="KW-0812">Transmembrane</keyword>
<dbReference type="Proteomes" id="UP000266482">
    <property type="component" value="Unassembled WGS sequence"/>
</dbReference>
<dbReference type="SUPFAM" id="SSF55874">
    <property type="entry name" value="ATPase domain of HSP90 chaperone/DNA topoisomerase II/histidine kinase"/>
    <property type="match status" value="1"/>
</dbReference>
<feature type="transmembrane region" description="Helical" evidence="10">
    <location>
        <begin position="196"/>
        <end position="214"/>
    </location>
</feature>
<feature type="transmembrane region" description="Helical" evidence="10">
    <location>
        <begin position="12"/>
        <end position="32"/>
    </location>
</feature>